<dbReference type="PANTHER" id="PTHR31730">
    <property type="entry name" value="OS01G0873900 PROTEIN"/>
    <property type="match status" value="1"/>
</dbReference>
<comment type="caution">
    <text evidence="3">The sequence shown here is derived from an EMBL/GenBank/DDBJ whole genome shotgun (WGS) entry which is preliminary data.</text>
</comment>
<dbReference type="Pfam" id="PF05003">
    <property type="entry name" value="DUF668"/>
    <property type="match status" value="1"/>
</dbReference>
<name>A0A3L6QA94_PANMI</name>
<feature type="domain" description="DUF3475" evidence="2">
    <location>
        <begin position="165"/>
        <end position="221"/>
    </location>
</feature>
<evidence type="ECO:0000313" key="4">
    <source>
        <dbReference type="Proteomes" id="UP000275267"/>
    </source>
</evidence>
<evidence type="ECO:0008006" key="5">
    <source>
        <dbReference type="Google" id="ProtNLM"/>
    </source>
</evidence>
<gene>
    <name evidence="3" type="ORF">C2845_PM15G08640</name>
</gene>
<feature type="domain" description="DUF668" evidence="1">
    <location>
        <begin position="384"/>
        <end position="468"/>
    </location>
</feature>
<dbReference type="AlphaFoldDB" id="A0A3L6QA94"/>
<reference evidence="4" key="1">
    <citation type="journal article" date="2019" name="Nat. Commun.">
        <title>The genome of broomcorn millet.</title>
        <authorList>
            <person name="Zou C."/>
            <person name="Miki D."/>
            <person name="Li D."/>
            <person name="Tang Q."/>
            <person name="Xiao L."/>
            <person name="Rajput S."/>
            <person name="Deng P."/>
            <person name="Jia W."/>
            <person name="Huang R."/>
            <person name="Zhang M."/>
            <person name="Sun Y."/>
            <person name="Hu J."/>
            <person name="Fu X."/>
            <person name="Schnable P.S."/>
            <person name="Li F."/>
            <person name="Zhang H."/>
            <person name="Feng B."/>
            <person name="Zhu X."/>
            <person name="Liu R."/>
            <person name="Schnable J.C."/>
            <person name="Zhu J.-K."/>
            <person name="Zhang H."/>
        </authorList>
    </citation>
    <scope>NUCLEOTIDE SEQUENCE [LARGE SCALE GENOMIC DNA]</scope>
</reference>
<dbReference type="InterPro" id="IPR021864">
    <property type="entry name" value="DUF3475"/>
</dbReference>
<dbReference type="InterPro" id="IPR045021">
    <property type="entry name" value="PSI1/2/3"/>
</dbReference>
<dbReference type="GO" id="GO:0045927">
    <property type="term" value="P:positive regulation of growth"/>
    <property type="evidence" value="ECO:0007669"/>
    <property type="project" value="InterPro"/>
</dbReference>
<evidence type="ECO:0000313" key="3">
    <source>
        <dbReference type="EMBL" id="RLM75110.1"/>
    </source>
</evidence>
<sequence>MDCNSCYVLKSRRFVGIADASFEDAADGISEFGDRMRAAHKQKVKGVEETMEIADKQELAWDSNRFSFKDDDDFFLPGNSKLDATTSGETALSGKMGLSEPRIDRSRSVGTSKAPRLGSVLGTASMAGFGKAVEILDTLGSLVTTFSPDGGFISRSKNKGCKISILAFEVANTILKGASIMQSLSEDTVTYFKQVVLPSEGVQSLVSSDMSELMRIAANDKREELKIFSQEVIRFGNRCKDPQWHNLDRYFVKLESESAPQKQLKETAKADMQKLMTLVQRTTDLYHELHALDRFEQEYNSKLKGKDTEIFEKGDNIQIVRLELKTQRSYVKSLKKRSLWSKMLEEVVEKLVEIVHYLHFEINSTFGSSDGFALSAESTVSCQRLGPAGLALHYANIIIQIYSIVSRSGYVPSNTREALYQGLPPRVKSALPNRLKTSSVPQELTIDDIRVQMEKSLKWLVPMAVNTTCARGFLRFSEWAKSGTDRVGRRPGQADPIETLYHADKARTEDRILDLVVWLHHLVNQSNRPAMQKSTDQPLHLTKSVK</sequence>
<accession>A0A3L6QA94</accession>
<dbReference type="OrthoDB" id="2020544at2759"/>
<dbReference type="InterPro" id="IPR007700">
    <property type="entry name" value="DUF668"/>
</dbReference>
<dbReference type="EMBL" id="PQIB02000013">
    <property type="protein sequence ID" value="RLM75110.1"/>
    <property type="molecule type" value="Genomic_DNA"/>
</dbReference>
<organism evidence="3 4">
    <name type="scientific">Panicum miliaceum</name>
    <name type="common">Proso millet</name>
    <name type="synonym">Broomcorn millet</name>
    <dbReference type="NCBI Taxonomy" id="4540"/>
    <lineage>
        <taxon>Eukaryota</taxon>
        <taxon>Viridiplantae</taxon>
        <taxon>Streptophyta</taxon>
        <taxon>Embryophyta</taxon>
        <taxon>Tracheophyta</taxon>
        <taxon>Spermatophyta</taxon>
        <taxon>Magnoliopsida</taxon>
        <taxon>Liliopsida</taxon>
        <taxon>Poales</taxon>
        <taxon>Poaceae</taxon>
        <taxon>PACMAD clade</taxon>
        <taxon>Panicoideae</taxon>
        <taxon>Panicodae</taxon>
        <taxon>Paniceae</taxon>
        <taxon>Panicinae</taxon>
        <taxon>Panicum</taxon>
        <taxon>Panicum sect. Panicum</taxon>
    </lineage>
</organism>
<dbReference type="Proteomes" id="UP000275267">
    <property type="component" value="Unassembled WGS sequence"/>
</dbReference>
<protein>
    <recommendedName>
        <fullName evidence="5">DUF668 domain-containing protein</fullName>
    </recommendedName>
</protein>
<dbReference type="Pfam" id="PF11961">
    <property type="entry name" value="DUF3475"/>
    <property type="match status" value="1"/>
</dbReference>
<evidence type="ECO:0000259" key="2">
    <source>
        <dbReference type="Pfam" id="PF11961"/>
    </source>
</evidence>
<proteinExistence type="predicted"/>
<evidence type="ECO:0000259" key="1">
    <source>
        <dbReference type="Pfam" id="PF05003"/>
    </source>
</evidence>
<dbReference type="STRING" id="4540.A0A3L6QA94"/>
<dbReference type="PANTHER" id="PTHR31730:SF3">
    <property type="entry name" value="OS04G0433600 PROTEIN"/>
    <property type="match status" value="1"/>
</dbReference>
<keyword evidence="4" id="KW-1185">Reference proteome</keyword>